<accession>A0A6J5LW28</accession>
<proteinExistence type="predicted"/>
<reference evidence="1" key="1">
    <citation type="submission" date="2020-04" db="EMBL/GenBank/DDBJ databases">
        <authorList>
            <person name="Chiriac C."/>
            <person name="Salcher M."/>
            <person name="Ghai R."/>
            <person name="Kavagutti S V."/>
        </authorList>
    </citation>
    <scope>NUCLEOTIDE SEQUENCE</scope>
</reference>
<name>A0A6J5LW28_9CAUD</name>
<organism evidence="1">
    <name type="scientific">uncultured Caudovirales phage</name>
    <dbReference type="NCBI Taxonomy" id="2100421"/>
    <lineage>
        <taxon>Viruses</taxon>
        <taxon>Duplodnaviria</taxon>
        <taxon>Heunggongvirae</taxon>
        <taxon>Uroviricota</taxon>
        <taxon>Caudoviricetes</taxon>
        <taxon>Peduoviridae</taxon>
        <taxon>Maltschvirus</taxon>
        <taxon>Maltschvirus maltsch</taxon>
    </lineage>
</organism>
<sequence>MRWLIIMADQHADFHKPSRKSARSFGAEQLTESEASAALESMARSPGAVDLRSMSLEDQDKFLGHATL</sequence>
<protein>
    <submittedName>
        <fullName evidence="1">Uncharacterized protein</fullName>
    </submittedName>
</protein>
<gene>
    <name evidence="1" type="ORF">UFOVP329_33</name>
</gene>
<evidence type="ECO:0000313" key="1">
    <source>
        <dbReference type="EMBL" id="CAB4138271.1"/>
    </source>
</evidence>
<dbReference type="EMBL" id="LR796342">
    <property type="protein sequence ID" value="CAB4138271.1"/>
    <property type="molecule type" value="Genomic_DNA"/>
</dbReference>